<dbReference type="PANTHER" id="PTHR43800:SF1">
    <property type="entry name" value="PEPTIDYL-LYSINE N-ACETYLTRANSFERASE YJAB"/>
    <property type="match status" value="1"/>
</dbReference>
<dbReference type="CDD" id="cd04301">
    <property type="entry name" value="NAT_SF"/>
    <property type="match status" value="1"/>
</dbReference>
<keyword evidence="1" id="KW-0808">Transferase</keyword>
<sequence>MKVELATLEDAEEILYLQKQAYLSEALLYNDLSIHPIVQSIRSIREEFKKSWVWKIQDGKAIVGSVRAFVDQDTCHVRKLIVKPSHQNRGLGTLLMNTIDESITQVNRFELFTGHKSLKNITLYQKLGYEPFRQKPLHEGLTLVYMEKKTDSTRALSEESSC</sequence>
<dbReference type="RefSeq" id="WP_313982845.1">
    <property type="nucleotide sequence ID" value="NZ_JASJOS010000010.1"/>
</dbReference>
<dbReference type="PROSITE" id="PS51186">
    <property type="entry name" value="GNAT"/>
    <property type="match status" value="1"/>
</dbReference>
<accession>A0AAE3QPR3</accession>
<evidence type="ECO:0000313" key="5">
    <source>
        <dbReference type="Proteomes" id="UP001241110"/>
    </source>
</evidence>
<keyword evidence="2" id="KW-0012">Acyltransferase</keyword>
<proteinExistence type="predicted"/>
<dbReference type="Gene3D" id="3.40.630.30">
    <property type="match status" value="1"/>
</dbReference>
<evidence type="ECO:0000256" key="1">
    <source>
        <dbReference type="ARBA" id="ARBA00022679"/>
    </source>
</evidence>
<name>A0AAE3QPR3_9BACT</name>
<dbReference type="InterPro" id="IPR016181">
    <property type="entry name" value="Acyl_CoA_acyltransferase"/>
</dbReference>
<protein>
    <submittedName>
        <fullName evidence="4">GNAT family N-acetyltransferase</fullName>
    </submittedName>
</protein>
<comment type="caution">
    <text evidence="4">The sequence shown here is derived from an EMBL/GenBank/DDBJ whole genome shotgun (WGS) entry which is preliminary data.</text>
</comment>
<evidence type="ECO:0000259" key="3">
    <source>
        <dbReference type="PROSITE" id="PS51186"/>
    </source>
</evidence>
<dbReference type="Proteomes" id="UP001241110">
    <property type="component" value="Unassembled WGS sequence"/>
</dbReference>
<evidence type="ECO:0000256" key="2">
    <source>
        <dbReference type="ARBA" id="ARBA00023315"/>
    </source>
</evidence>
<dbReference type="AlphaFoldDB" id="A0AAE3QPR3"/>
<dbReference type="InterPro" id="IPR000182">
    <property type="entry name" value="GNAT_dom"/>
</dbReference>
<dbReference type="Pfam" id="PF13673">
    <property type="entry name" value="Acetyltransf_10"/>
    <property type="match status" value="1"/>
</dbReference>
<dbReference type="SUPFAM" id="SSF55729">
    <property type="entry name" value="Acyl-CoA N-acyltransferases (Nat)"/>
    <property type="match status" value="1"/>
</dbReference>
<dbReference type="PANTHER" id="PTHR43800">
    <property type="entry name" value="PEPTIDYL-LYSINE N-ACETYLTRANSFERASE YJAB"/>
    <property type="match status" value="1"/>
</dbReference>
<dbReference type="GO" id="GO:0016747">
    <property type="term" value="F:acyltransferase activity, transferring groups other than amino-acyl groups"/>
    <property type="evidence" value="ECO:0007669"/>
    <property type="project" value="InterPro"/>
</dbReference>
<dbReference type="EMBL" id="JASJOS010000010">
    <property type="protein sequence ID" value="MDJ1483202.1"/>
    <property type="molecule type" value="Genomic_DNA"/>
</dbReference>
<reference evidence="4" key="1">
    <citation type="submission" date="2023-05" db="EMBL/GenBank/DDBJ databases">
        <authorList>
            <person name="Zhang X."/>
        </authorList>
    </citation>
    <scope>NUCLEOTIDE SEQUENCE</scope>
    <source>
        <strain evidence="4">YF14B1</strain>
    </source>
</reference>
<organism evidence="4 5">
    <name type="scientific">Xanthocytophaga flava</name>
    <dbReference type="NCBI Taxonomy" id="3048013"/>
    <lineage>
        <taxon>Bacteria</taxon>
        <taxon>Pseudomonadati</taxon>
        <taxon>Bacteroidota</taxon>
        <taxon>Cytophagia</taxon>
        <taxon>Cytophagales</taxon>
        <taxon>Rhodocytophagaceae</taxon>
        <taxon>Xanthocytophaga</taxon>
    </lineage>
</organism>
<gene>
    <name evidence="4" type="ORF">QNI16_22080</name>
</gene>
<feature type="domain" description="N-acetyltransferase" evidence="3">
    <location>
        <begin position="1"/>
        <end position="151"/>
    </location>
</feature>
<evidence type="ECO:0000313" key="4">
    <source>
        <dbReference type="EMBL" id="MDJ1483202.1"/>
    </source>
</evidence>